<reference evidence="8" key="1">
    <citation type="submission" date="2014-09" db="EMBL/GenBank/DDBJ databases">
        <authorList>
            <person name="Sharma Rahul"/>
            <person name="Thines Marco"/>
        </authorList>
    </citation>
    <scope>NUCLEOTIDE SEQUENCE [LARGE SCALE GENOMIC DNA]</scope>
</reference>
<dbReference type="SUPFAM" id="SSF103473">
    <property type="entry name" value="MFS general substrate transporter"/>
    <property type="match status" value="1"/>
</dbReference>
<keyword evidence="2" id="KW-0813">Transport</keyword>
<dbReference type="Gene3D" id="1.20.1250.20">
    <property type="entry name" value="MFS general substrate transporter like domains"/>
    <property type="match status" value="1"/>
</dbReference>
<dbReference type="AlphaFoldDB" id="A0A0P1B2H6"/>
<dbReference type="InterPro" id="IPR001958">
    <property type="entry name" value="Tet-R_TetA/multi-R_MdtG-like"/>
</dbReference>
<dbReference type="PANTHER" id="PTHR23504:SF1">
    <property type="entry name" value="GH21943P-RELATED"/>
    <property type="match status" value="1"/>
</dbReference>
<dbReference type="GO" id="GO:0022857">
    <property type="term" value="F:transmembrane transporter activity"/>
    <property type="evidence" value="ECO:0007669"/>
    <property type="project" value="InterPro"/>
</dbReference>
<dbReference type="GO" id="GO:0016020">
    <property type="term" value="C:membrane"/>
    <property type="evidence" value="ECO:0007669"/>
    <property type="project" value="UniProtKB-SubCell"/>
</dbReference>
<name>A0A0P1B2H6_PLAHL</name>
<sequence>MTEYFARLHRQGLPIDCGANPRDTACTDGSRQAAWLSSIFASMGSICNFILAPVLGQASDIYGRKPFLVLSQLVRVATPFSIMYFMQPHGSMTPYLILRLIDYGFGTAGVLSAAVADIVAPENRAAAFGILFASQSFGYYVSAFVAPFFTREYILRIAAGLFTSRVLWAQVILQETLPARTQRIKTQCVMKNPIITLSILFRNNLFLQLTCLIALTSFVTSGIFQIQSFYLNTIVGFQARDFGTLMLINGAFSLLVQSLLLKPLVSCFKEKGVVIIALTASLFKTIAFVETAFHPHKWIVYASSMPGSLSDLSFPAISAHKSINASEEEQGRLQGSIYGARSVFDALGPIIFSSLYATMTRQARWTQALPFAVAACIYLIGIGVALSLPVGKPFAPTKITEPIVPHSCCEASSKSAIHFETDVDVNKSHDIIYYETLNDDRLLMEPLL</sequence>
<proteinExistence type="predicted"/>
<evidence type="ECO:0000313" key="8">
    <source>
        <dbReference type="Proteomes" id="UP000054928"/>
    </source>
</evidence>
<dbReference type="STRING" id="4781.A0A0P1B2H6"/>
<comment type="subcellular location">
    <subcellularLocation>
        <location evidence="1">Membrane</location>
        <topology evidence="1">Multi-pass membrane protein</topology>
    </subcellularLocation>
</comment>
<dbReference type="EMBL" id="CCYD01002939">
    <property type="protein sequence ID" value="CEG48348.1"/>
    <property type="molecule type" value="Genomic_DNA"/>
</dbReference>
<evidence type="ECO:0000256" key="1">
    <source>
        <dbReference type="ARBA" id="ARBA00004141"/>
    </source>
</evidence>
<evidence type="ECO:0000256" key="5">
    <source>
        <dbReference type="ARBA" id="ARBA00023136"/>
    </source>
</evidence>
<dbReference type="Pfam" id="PF07690">
    <property type="entry name" value="MFS_1"/>
    <property type="match status" value="1"/>
</dbReference>
<dbReference type="PANTHER" id="PTHR23504">
    <property type="entry name" value="MAJOR FACILITATOR SUPERFAMILY DOMAIN-CONTAINING PROTEIN 10"/>
    <property type="match status" value="1"/>
</dbReference>
<feature type="transmembrane region" description="Helical" evidence="6">
    <location>
        <begin position="67"/>
        <end position="85"/>
    </location>
</feature>
<evidence type="ECO:0000256" key="2">
    <source>
        <dbReference type="ARBA" id="ARBA00022448"/>
    </source>
</evidence>
<feature type="transmembrane region" description="Helical" evidence="6">
    <location>
        <begin position="242"/>
        <end position="261"/>
    </location>
</feature>
<dbReference type="RefSeq" id="XP_024584717.1">
    <property type="nucleotide sequence ID" value="XM_024719416.1"/>
</dbReference>
<dbReference type="OMA" id="CYASTLK"/>
<accession>A0A0P1B2H6</accession>
<feature type="transmembrane region" description="Helical" evidence="6">
    <location>
        <begin position="126"/>
        <end position="147"/>
    </location>
</feature>
<evidence type="ECO:0000256" key="3">
    <source>
        <dbReference type="ARBA" id="ARBA00022692"/>
    </source>
</evidence>
<feature type="transmembrane region" description="Helical" evidence="6">
    <location>
        <begin position="369"/>
        <end position="388"/>
    </location>
</feature>
<feature type="transmembrane region" description="Helical" evidence="6">
    <location>
        <begin position="205"/>
        <end position="230"/>
    </location>
</feature>
<dbReference type="PRINTS" id="PR01035">
    <property type="entry name" value="TCRTETA"/>
</dbReference>
<dbReference type="GeneID" id="36401229"/>
<keyword evidence="3 6" id="KW-0812">Transmembrane</keyword>
<dbReference type="InterPro" id="IPR036259">
    <property type="entry name" value="MFS_trans_sf"/>
</dbReference>
<evidence type="ECO:0000256" key="6">
    <source>
        <dbReference type="SAM" id="Phobius"/>
    </source>
</evidence>
<organism evidence="7 8">
    <name type="scientific">Plasmopara halstedii</name>
    <name type="common">Downy mildew of sunflower</name>
    <dbReference type="NCBI Taxonomy" id="4781"/>
    <lineage>
        <taxon>Eukaryota</taxon>
        <taxon>Sar</taxon>
        <taxon>Stramenopiles</taxon>
        <taxon>Oomycota</taxon>
        <taxon>Peronosporomycetes</taxon>
        <taxon>Peronosporales</taxon>
        <taxon>Peronosporaceae</taxon>
        <taxon>Plasmopara</taxon>
    </lineage>
</organism>
<keyword evidence="5 6" id="KW-0472">Membrane</keyword>
<protein>
    <submittedName>
        <fullName evidence="7">Major facilitator superfamily</fullName>
    </submittedName>
</protein>
<feature type="transmembrane region" description="Helical" evidence="6">
    <location>
        <begin position="97"/>
        <end position="119"/>
    </location>
</feature>
<evidence type="ECO:0000313" key="7">
    <source>
        <dbReference type="EMBL" id="CEG48348.1"/>
    </source>
</evidence>
<dbReference type="Proteomes" id="UP000054928">
    <property type="component" value="Unassembled WGS sequence"/>
</dbReference>
<dbReference type="InterPro" id="IPR011701">
    <property type="entry name" value="MFS"/>
</dbReference>
<keyword evidence="4 6" id="KW-1133">Transmembrane helix</keyword>
<dbReference type="OrthoDB" id="419616at2759"/>
<keyword evidence="8" id="KW-1185">Reference proteome</keyword>
<feature type="transmembrane region" description="Helical" evidence="6">
    <location>
        <begin position="33"/>
        <end position="55"/>
    </location>
</feature>
<evidence type="ECO:0000256" key="4">
    <source>
        <dbReference type="ARBA" id="ARBA00022989"/>
    </source>
</evidence>